<name>A0ABU2N5Q0_9PSEU</name>
<dbReference type="InterPro" id="IPR003594">
    <property type="entry name" value="HATPase_dom"/>
</dbReference>
<dbReference type="InterPro" id="IPR029016">
    <property type="entry name" value="GAF-like_dom_sf"/>
</dbReference>
<dbReference type="PANTHER" id="PTHR43156">
    <property type="entry name" value="STAGE II SPORULATION PROTEIN E-RELATED"/>
    <property type="match status" value="1"/>
</dbReference>
<dbReference type="Proteomes" id="UP001183202">
    <property type="component" value="Unassembled WGS sequence"/>
</dbReference>
<feature type="coiled-coil region" evidence="2">
    <location>
        <begin position="294"/>
        <end position="321"/>
    </location>
</feature>
<dbReference type="Gene3D" id="3.60.40.10">
    <property type="entry name" value="PPM-type phosphatase domain"/>
    <property type="match status" value="1"/>
</dbReference>
<keyword evidence="6" id="KW-1185">Reference proteome</keyword>
<dbReference type="InterPro" id="IPR003018">
    <property type="entry name" value="GAF"/>
</dbReference>
<dbReference type="PROSITE" id="PS50112">
    <property type="entry name" value="PAS"/>
    <property type="match status" value="1"/>
</dbReference>
<dbReference type="SUPFAM" id="SSF55781">
    <property type="entry name" value="GAF domain-like"/>
    <property type="match status" value="3"/>
</dbReference>
<feature type="domain" description="PAS" evidence="3">
    <location>
        <begin position="184"/>
        <end position="243"/>
    </location>
</feature>
<dbReference type="Gene3D" id="3.30.450.20">
    <property type="entry name" value="PAS domain"/>
    <property type="match status" value="1"/>
</dbReference>
<dbReference type="SMART" id="SM00331">
    <property type="entry name" value="PP2C_SIG"/>
    <property type="match status" value="1"/>
</dbReference>
<organism evidence="5 6">
    <name type="scientific">Pseudonocardia charpentierae</name>
    <dbReference type="NCBI Taxonomy" id="3075545"/>
    <lineage>
        <taxon>Bacteria</taxon>
        <taxon>Bacillati</taxon>
        <taxon>Actinomycetota</taxon>
        <taxon>Actinomycetes</taxon>
        <taxon>Pseudonocardiales</taxon>
        <taxon>Pseudonocardiaceae</taxon>
        <taxon>Pseudonocardia</taxon>
    </lineage>
</organism>
<dbReference type="CDD" id="cd00130">
    <property type="entry name" value="PAS"/>
    <property type="match status" value="1"/>
</dbReference>
<dbReference type="InterPro" id="IPR036457">
    <property type="entry name" value="PPM-type-like_dom_sf"/>
</dbReference>
<evidence type="ECO:0000256" key="2">
    <source>
        <dbReference type="SAM" id="Coils"/>
    </source>
</evidence>
<dbReference type="InterPro" id="IPR001932">
    <property type="entry name" value="PPM-type_phosphatase-like_dom"/>
</dbReference>
<dbReference type="SUPFAM" id="SSF55785">
    <property type="entry name" value="PYP-like sensor domain (PAS domain)"/>
    <property type="match status" value="1"/>
</dbReference>
<dbReference type="InterPro" id="IPR036513">
    <property type="entry name" value="STAS_dom_sf"/>
</dbReference>
<keyword evidence="2" id="KW-0175">Coiled coil</keyword>
<dbReference type="InterPro" id="IPR000014">
    <property type="entry name" value="PAS"/>
</dbReference>
<dbReference type="InterPro" id="IPR058548">
    <property type="entry name" value="MlaB-like_STAS"/>
</dbReference>
<dbReference type="CDD" id="cd16936">
    <property type="entry name" value="HATPase_RsbW-like"/>
    <property type="match status" value="1"/>
</dbReference>
<evidence type="ECO:0000313" key="5">
    <source>
        <dbReference type="EMBL" id="MDT0349266.1"/>
    </source>
</evidence>
<dbReference type="InterPro" id="IPR002645">
    <property type="entry name" value="STAS_dom"/>
</dbReference>
<dbReference type="Pfam" id="PF13466">
    <property type="entry name" value="STAS_2"/>
    <property type="match status" value="1"/>
</dbReference>
<dbReference type="InterPro" id="IPR036890">
    <property type="entry name" value="HATPase_C_sf"/>
</dbReference>
<keyword evidence="1" id="KW-0378">Hydrolase</keyword>
<dbReference type="Pfam" id="PF07228">
    <property type="entry name" value="SpoIIE"/>
    <property type="match status" value="1"/>
</dbReference>
<dbReference type="SUPFAM" id="SSF52091">
    <property type="entry name" value="SpoIIaa-like"/>
    <property type="match status" value="1"/>
</dbReference>
<dbReference type="RefSeq" id="WP_311555258.1">
    <property type="nucleotide sequence ID" value="NZ_JAVREJ010000003.1"/>
</dbReference>
<dbReference type="PROSITE" id="PS50801">
    <property type="entry name" value="STAS"/>
    <property type="match status" value="1"/>
</dbReference>
<dbReference type="Gene3D" id="3.30.450.40">
    <property type="match status" value="3"/>
</dbReference>
<comment type="caution">
    <text evidence="5">The sequence shown here is derived from an EMBL/GenBank/DDBJ whole genome shotgun (WGS) entry which is preliminary data.</text>
</comment>
<dbReference type="NCBIfam" id="TIGR00229">
    <property type="entry name" value="sensory_box"/>
    <property type="match status" value="1"/>
</dbReference>
<reference evidence="6" key="1">
    <citation type="submission" date="2023-07" db="EMBL/GenBank/DDBJ databases">
        <title>30 novel species of actinomycetes from the DSMZ collection.</title>
        <authorList>
            <person name="Nouioui I."/>
        </authorList>
    </citation>
    <scope>NUCLEOTIDE SEQUENCE [LARGE SCALE GENOMIC DNA]</scope>
    <source>
        <strain evidence="6">DSM 45834</strain>
    </source>
</reference>
<dbReference type="EMBL" id="JAVREJ010000003">
    <property type="protein sequence ID" value="MDT0349266.1"/>
    <property type="molecule type" value="Genomic_DNA"/>
</dbReference>
<sequence length="1116" mass="117076">MNAGERDVPATAAADRELFLAGLERAVQPLDDPAAIMATVAHLVGERLACDRCAYAEAEADENHFTMTGSYARGLPPLTGRMAMSDFSAETLRCMRAGEPYVVADAFHDERVLPDQREIYRHTGITAVVCVPLHKAGRFVAAMAVHHATPRRWTDAEIALLLTVVNRCWESLQRVHALNALRENEERYRLLVERASDGIWLTDDDGRVLTANPAARDMLGYSGDGDLDLRIGDIVHPAELPRLAALWAALRAGGSRTEVWDLRRRDGSWVALELSMRSAGPGRMQAIGRDITARRRAEAEREELLERERRANHRLRLLQDATAALSAAATPAQVGAIMVAQLRQLLDVESVAAWELRDGALVGLGLENWPKGTQERWQHMPLDAGNPATDAVCRGEQVWLADDADWGDRYPAQQNSLEEHGYTGLACLPLMVAGTCLGVAVATFTASRTPGAAERATATTLADQCAQALHRAGLLAVERRARRSAEEFGRLVARLSGATRPDDVVDLVLGRAETLGAAGAVVVLHQGGRLELVGARGTYGALPSAAADDHPLARAVRTCEPAWTPGAGDPVVVPLPLSDRAIGAVGMWFPDGLPDLGDDGYAAMLTAASQCAQALDRARLHQAEHEVADVLQRSLLPARLPPLARLAGAARYTPAAEHALSGGDWYDMLQVGETVVALVVGDVVGHGPPAAAVMGQLRAVLAAQLLDGCQPALALERLDRFATRVAGSAGSTCACLLYDWSTGALRWALAGHPPVLLLDDSGTRFVGGPDSGGTGAVLGVRGRLPYVEGSTEVAPGSSIVLYTDGLVERRDELLDAGLDRLAAAARGLAELGPAALVAALADATLGDAGPADDVALLVVRAIPAPLAGRLPARGESMRVLRRAVAVWEAAAGLPAELAEDLELALGEAAANAAEHAYPEGEDGEFEYTVERCADGDIAVSVRDHGAWRPVPDDNGHRGHGLRVIDALVEDLEIGRGPDGTLVRFRLPAPGVDVLPVPAARWGATRTAEHPAAVRTEGGRLVVTGDVDLAGREAIGPALLAAAGAPVPCVVDLTGVRYLSSAGVALLAEAAALAGPALSIVVAPGSAPARVCALTGLAGVVPADDPSSSPTSGTLVG</sequence>
<dbReference type="SUPFAM" id="SSF81606">
    <property type="entry name" value="PP2C-like"/>
    <property type="match status" value="1"/>
</dbReference>
<dbReference type="Gene3D" id="3.30.565.10">
    <property type="entry name" value="Histidine kinase-like ATPase, C-terminal domain"/>
    <property type="match status" value="1"/>
</dbReference>
<protein>
    <submittedName>
        <fullName evidence="5">SpoIIE family protein phosphatase</fullName>
    </submittedName>
</protein>
<dbReference type="InterPro" id="IPR035965">
    <property type="entry name" value="PAS-like_dom_sf"/>
</dbReference>
<dbReference type="Pfam" id="PF01590">
    <property type="entry name" value="GAF"/>
    <property type="match status" value="2"/>
</dbReference>
<accession>A0ABU2N5Q0</accession>
<dbReference type="SMART" id="SM00091">
    <property type="entry name" value="PAS"/>
    <property type="match status" value="1"/>
</dbReference>
<gene>
    <name evidence="5" type="ORF">RM445_06975</name>
</gene>
<dbReference type="Pfam" id="PF13581">
    <property type="entry name" value="HATPase_c_2"/>
    <property type="match status" value="1"/>
</dbReference>
<dbReference type="SMART" id="SM00065">
    <property type="entry name" value="GAF"/>
    <property type="match status" value="2"/>
</dbReference>
<dbReference type="SUPFAM" id="SSF55874">
    <property type="entry name" value="ATPase domain of HSP90 chaperone/DNA topoisomerase II/histidine kinase"/>
    <property type="match status" value="1"/>
</dbReference>
<evidence type="ECO:0000313" key="6">
    <source>
        <dbReference type="Proteomes" id="UP001183202"/>
    </source>
</evidence>
<dbReference type="Gene3D" id="3.30.750.24">
    <property type="entry name" value="STAS domain"/>
    <property type="match status" value="1"/>
</dbReference>
<feature type="domain" description="STAS" evidence="4">
    <location>
        <begin position="1020"/>
        <end position="1116"/>
    </location>
</feature>
<proteinExistence type="predicted"/>
<dbReference type="PANTHER" id="PTHR43156:SF2">
    <property type="entry name" value="STAGE II SPORULATION PROTEIN E"/>
    <property type="match status" value="1"/>
</dbReference>
<evidence type="ECO:0000259" key="3">
    <source>
        <dbReference type="PROSITE" id="PS50112"/>
    </source>
</evidence>
<dbReference type="InterPro" id="IPR052016">
    <property type="entry name" value="Bact_Sigma-Reg"/>
</dbReference>
<evidence type="ECO:0000259" key="4">
    <source>
        <dbReference type="PROSITE" id="PS50801"/>
    </source>
</evidence>
<dbReference type="Pfam" id="PF13188">
    <property type="entry name" value="PAS_8"/>
    <property type="match status" value="1"/>
</dbReference>
<evidence type="ECO:0000256" key="1">
    <source>
        <dbReference type="ARBA" id="ARBA00022801"/>
    </source>
</evidence>